<gene>
    <name evidence="1" type="ORF">BDY19DRAFT_962069</name>
</gene>
<dbReference type="EMBL" id="MU274925">
    <property type="protein sequence ID" value="KAI0086229.1"/>
    <property type="molecule type" value="Genomic_DNA"/>
</dbReference>
<dbReference type="Proteomes" id="UP001055072">
    <property type="component" value="Unassembled WGS sequence"/>
</dbReference>
<comment type="caution">
    <text evidence="1">The sequence shown here is derived from an EMBL/GenBank/DDBJ whole genome shotgun (WGS) entry which is preliminary data.</text>
</comment>
<evidence type="ECO:0000313" key="2">
    <source>
        <dbReference type="Proteomes" id="UP001055072"/>
    </source>
</evidence>
<name>A0ACB8TWP8_9APHY</name>
<sequence>MKRSREDVYKDPNATKKNKPGQLRDTVTPSEVSFDVSKKRKATEVYEDELGINQDGFLAFKVNMKWDKDPEKLHLLALDQAANASFDVFFLRPCVQFFKSIGLSFDFGDVVHLSLKGASVKKKPRHSSGSRPLMDITYESGVCLEFVTKKQPLAVESPINSWKMLRHHTLSGDAPFQDDWFSTPLENVVNNDNSVEPVHIETTEAEKPVVPHVEDSSNHGDVDAPMDIDEAAATSVQRDPPLIEQPPPTVKTNQEDPDPQKRRKGSTDSTSRKASPAASESSKPSTSTSLKNDGKGSNNPHGAKKAAKKAQREARKAAALGESTGPALPPPVTHEEPAPPRVLPEKHQVAPAVDPASRTPKPPVAGPSTGYSTSFTTARSLVAWTSNIATQPKPTTDVAKLSEINGPWCPLDQLTGGRVGCIIGVVVAVGSVSMSAKSESYRRFTLVDSTNVDRDSLTTGFTVTCFVKRVKEHLPDPLVGDVLIMHDVLIESHRGSRLNGSCPSYKQWSWTIFHPDDGTLRSGGATSGLLAEQPILTPQENQYCIRLADWWLEVSKERRSEVANENAVVHQITAADVGDQKGGGREHKLIKDASPHAPPNGYFDCTVEVLHGYLNPNGVYSLYVTDYTHNDSVAPVHASWCIPALADLVFKIELWNEASIKGPEMKEGEYYEIKNVRIKESTGGFWEGSFSEVKKLRKLDDEDLEEVPHLIELLKRKKIWQDEADANGTHKFPHLLIKDAQPDSHFDCTVEVLRISPKGDRALLYVTDYTPRNDLSFIAATADWTRGIEHDKILKVALYNAQAKAAESLRDGDIIAIRKMRLKALVNGSLSGILGGEERLIFKLDSRNTGNEYCIELLQRKEAWESVQRRKEKEKANRKGKAPPKKSLVQEVVKIKEKKKPNPPSRLPKTTCINDLQKIHQNSAPGKYLILARVVDYWPEKIEDFVSLYCSNCGQDIPDQFRICVTCDSDMADTFARPYYKFSLILEDDEGVRLSVAPASSKSEPYGFLRDLLPVDFREDDKALAVFKKKLEPLFGTELITRHQELVQASTNGDLDPDSPFNNIVLTKLAGEEGLFILDYTPASHQTEL</sequence>
<protein>
    <submittedName>
        <fullName evidence="1">Uncharacterized protein</fullName>
    </submittedName>
</protein>
<proteinExistence type="predicted"/>
<keyword evidence="2" id="KW-1185">Reference proteome</keyword>
<accession>A0ACB8TWP8</accession>
<evidence type="ECO:0000313" key="1">
    <source>
        <dbReference type="EMBL" id="KAI0086229.1"/>
    </source>
</evidence>
<reference evidence="1" key="1">
    <citation type="journal article" date="2021" name="Environ. Microbiol.">
        <title>Gene family expansions and transcriptome signatures uncover fungal adaptations to wood decay.</title>
        <authorList>
            <person name="Hage H."/>
            <person name="Miyauchi S."/>
            <person name="Viragh M."/>
            <person name="Drula E."/>
            <person name="Min B."/>
            <person name="Chaduli D."/>
            <person name="Navarro D."/>
            <person name="Favel A."/>
            <person name="Norest M."/>
            <person name="Lesage-Meessen L."/>
            <person name="Balint B."/>
            <person name="Merenyi Z."/>
            <person name="de Eugenio L."/>
            <person name="Morin E."/>
            <person name="Martinez A.T."/>
            <person name="Baldrian P."/>
            <person name="Stursova M."/>
            <person name="Martinez M.J."/>
            <person name="Novotny C."/>
            <person name="Magnuson J.K."/>
            <person name="Spatafora J.W."/>
            <person name="Maurice S."/>
            <person name="Pangilinan J."/>
            <person name="Andreopoulos W."/>
            <person name="LaButti K."/>
            <person name="Hundley H."/>
            <person name="Na H."/>
            <person name="Kuo A."/>
            <person name="Barry K."/>
            <person name="Lipzen A."/>
            <person name="Henrissat B."/>
            <person name="Riley R."/>
            <person name="Ahrendt S."/>
            <person name="Nagy L.G."/>
            <person name="Grigoriev I.V."/>
            <person name="Martin F."/>
            <person name="Rosso M.N."/>
        </authorList>
    </citation>
    <scope>NUCLEOTIDE SEQUENCE</scope>
    <source>
        <strain evidence="1">CBS 384.51</strain>
    </source>
</reference>
<organism evidence="1 2">
    <name type="scientific">Irpex rosettiformis</name>
    <dbReference type="NCBI Taxonomy" id="378272"/>
    <lineage>
        <taxon>Eukaryota</taxon>
        <taxon>Fungi</taxon>
        <taxon>Dikarya</taxon>
        <taxon>Basidiomycota</taxon>
        <taxon>Agaricomycotina</taxon>
        <taxon>Agaricomycetes</taxon>
        <taxon>Polyporales</taxon>
        <taxon>Irpicaceae</taxon>
        <taxon>Irpex</taxon>
    </lineage>
</organism>